<dbReference type="InterPro" id="IPR019749">
    <property type="entry name" value="Band_41_domain"/>
</dbReference>
<keyword evidence="3" id="KW-0965">Cell junction</keyword>
<dbReference type="Pfam" id="PF00373">
    <property type="entry name" value="FERM_M"/>
    <property type="match status" value="1"/>
</dbReference>
<dbReference type="InterPro" id="IPR029071">
    <property type="entry name" value="Ubiquitin-like_domsf"/>
</dbReference>
<comment type="subcellular location">
    <subcellularLocation>
        <location evidence="1">Cell junction</location>
        <location evidence="1">Adherens junction</location>
    </subcellularLocation>
    <subcellularLocation>
        <location evidence="4">Cell projection</location>
        <location evidence="4">Rhabdomere</location>
    </subcellularLocation>
</comment>
<dbReference type="Pfam" id="PF08736">
    <property type="entry name" value="FA"/>
    <property type="match status" value="1"/>
</dbReference>
<feature type="region of interest" description="Disordered" evidence="5">
    <location>
        <begin position="399"/>
        <end position="455"/>
    </location>
</feature>
<dbReference type="GO" id="GO:0048731">
    <property type="term" value="P:system development"/>
    <property type="evidence" value="ECO:0007669"/>
    <property type="project" value="UniProtKB-ARBA"/>
</dbReference>
<evidence type="ECO:0000256" key="5">
    <source>
        <dbReference type="SAM" id="MobiDB-lite"/>
    </source>
</evidence>
<dbReference type="GO" id="GO:0071944">
    <property type="term" value="C:cell periphery"/>
    <property type="evidence" value="ECO:0007669"/>
    <property type="project" value="UniProtKB-ARBA"/>
</dbReference>
<dbReference type="PANTHER" id="PTHR23280">
    <property type="entry name" value="4.1 G PROTEIN"/>
    <property type="match status" value="1"/>
</dbReference>
<dbReference type="GO" id="GO:0008092">
    <property type="term" value="F:cytoskeletal protein binding"/>
    <property type="evidence" value="ECO:0007669"/>
    <property type="project" value="InterPro"/>
</dbReference>
<evidence type="ECO:0000256" key="4">
    <source>
        <dbReference type="ARBA" id="ARBA00043944"/>
    </source>
</evidence>
<dbReference type="Proteomes" id="UP000677054">
    <property type="component" value="Unassembled WGS sequence"/>
</dbReference>
<dbReference type="SMART" id="SM01196">
    <property type="entry name" value="FERM_C"/>
    <property type="match status" value="1"/>
</dbReference>
<accession>A0A7R9AA36</accession>
<feature type="compositionally biased region" description="Pro residues" evidence="5">
    <location>
        <begin position="442"/>
        <end position="455"/>
    </location>
</feature>
<dbReference type="Pfam" id="PF09380">
    <property type="entry name" value="FERM_C"/>
    <property type="match status" value="1"/>
</dbReference>
<protein>
    <recommendedName>
        <fullName evidence="2">Moesin/ezrin/radixin homolog 1</fullName>
    </recommendedName>
</protein>
<dbReference type="PROSITE" id="PS50057">
    <property type="entry name" value="FERM_3"/>
    <property type="match status" value="1"/>
</dbReference>
<dbReference type="InterPro" id="IPR019747">
    <property type="entry name" value="FERM_CS"/>
</dbReference>
<evidence type="ECO:0000313" key="8">
    <source>
        <dbReference type="Proteomes" id="UP000677054"/>
    </source>
</evidence>
<dbReference type="InterPro" id="IPR019748">
    <property type="entry name" value="FERM_central"/>
</dbReference>
<reference evidence="7" key="1">
    <citation type="submission" date="2020-11" db="EMBL/GenBank/DDBJ databases">
        <authorList>
            <person name="Tran Van P."/>
        </authorList>
    </citation>
    <scope>NUCLEOTIDE SEQUENCE</scope>
</reference>
<feature type="domain" description="FERM" evidence="6">
    <location>
        <begin position="51"/>
        <end position="339"/>
    </location>
</feature>
<evidence type="ECO:0000256" key="2">
    <source>
        <dbReference type="ARBA" id="ARBA00022025"/>
    </source>
</evidence>
<dbReference type="SUPFAM" id="SSF54236">
    <property type="entry name" value="Ubiquitin-like"/>
    <property type="match status" value="1"/>
</dbReference>
<dbReference type="AlphaFoldDB" id="A0A7R9AA36"/>
<dbReference type="PRINTS" id="PR00661">
    <property type="entry name" value="ERMFAMILY"/>
</dbReference>
<dbReference type="InterPro" id="IPR018979">
    <property type="entry name" value="FERM_N"/>
</dbReference>
<evidence type="ECO:0000256" key="1">
    <source>
        <dbReference type="ARBA" id="ARBA00004536"/>
    </source>
</evidence>
<dbReference type="InterPro" id="IPR014847">
    <property type="entry name" value="FA"/>
</dbReference>
<dbReference type="PROSITE" id="PS00661">
    <property type="entry name" value="FERM_2"/>
    <property type="match status" value="1"/>
</dbReference>
<dbReference type="FunFam" id="3.10.20.90:FF:000039">
    <property type="entry name" value="Tyrosine-protein phosphatase non-receptor type"/>
    <property type="match status" value="1"/>
</dbReference>
<dbReference type="InterPro" id="IPR000798">
    <property type="entry name" value="Ez/rad/moesin-like"/>
</dbReference>
<proteinExistence type="predicted"/>
<dbReference type="SMART" id="SM01195">
    <property type="entry name" value="FA"/>
    <property type="match status" value="1"/>
</dbReference>
<evidence type="ECO:0000313" key="7">
    <source>
        <dbReference type="EMBL" id="CAD7250319.1"/>
    </source>
</evidence>
<evidence type="ECO:0000256" key="3">
    <source>
        <dbReference type="ARBA" id="ARBA00022949"/>
    </source>
</evidence>
<dbReference type="EMBL" id="CAJPEV010002786">
    <property type="protein sequence ID" value="CAG0898038.1"/>
    <property type="molecule type" value="Genomic_DNA"/>
</dbReference>
<dbReference type="PROSITE" id="PS00660">
    <property type="entry name" value="FERM_1"/>
    <property type="match status" value="1"/>
</dbReference>
<gene>
    <name evidence="7" type="ORF">DSTB1V02_LOCUS10099</name>
</gene>
<dbReference type="CDD" id="cd14473">
    <property type="entry name" value="FERM_B-lobe"/>
    <property type="match status" value="1"/>
</dbReference>
<dbReference type="FunFam" id="2.30.29.30:FF:000002">
    <property type="entry name" value="Band 4.1-like protein 5 isoform 1"/>
    <property type="match status" value="1"/>
</dbReference>
<feature type="compositionally biased region" description="Low complexity" evidence="5">
    <location>
        <begin position="399"/>
        <end position="416"/>
    </location>
</feature>
<dbReference type="SMART" id="SM00295">
    <property type="entry name" value="B41"/>
    <property type="match status" value="1"/>
</dbReference>
<evidence type="ECO:0000259" key="6">
    <source>
        <dbReference type="PROSITE" id="PS50057"/>
    </source>
</evidence>
<dbReference type="Gene3D" id="3.10.20.90">
    <property type="entry name" value="Phosphatidylinositol 3-kinase Catalytic Subunit, Chain A, domain 1"/>
    <property type="match status" value="1"/>
</dbReference>
<keyword evidence="8" id="KW-1185">Reference proteome</keyword>
<dbReference type="EMBL" id="LR902303">
    <property type="protein sequence ID" value="CAD7250319.1"/>
    <property type="molecule type" value="Genomic_DNA"/>
</dbReference>
<dbReference type="InterPro" id="IPR011993">
    <property type="entry name" value="PH-like_dom_sf"/>
</dbReference>
<dbReference type="PRINTS" id="PR00935">
    <property type="entry name" value="BAND41"/>
</dbReference>
<dbReference type="InterPro" id="IPR018980">
    <property type="entry name" value="FERM_PH-like_C"/>
</dbReference>
<name>A0A7R9AA36_9CRUS</name>
<dbReference type="InterPro" id="IPR000299">
    <property type="entry name" value="FERM_domain"/>
</dbReference>
<sequence>MGCPKATPGQTLAWRWGPMKKQMSRKSFVGPSGSYNVRASELARDRLLKSIQCTVIFLDDTQKVFEIEKKSKGQVLLDKVFDYLELVEKDYFGLTFSDNGGLAPECMRWLDPLKSIRKQVGGMEPCTFYLQVKFYASDPSQLQEEYTRYLVSLQLRKNILDGRLHVPPCLGALLASYIVQAELGDHSLEEHGDGSGYLHHLRLLPDQSEDLEAKISELHRLHKGLTPADAEYRFLENVKRLELYGVDLRPARDANNLEIFLGVTSTGLVVFQNSTRINMFSWAKIIKLSFKRKYFLMTLRRELAEDFDSILVFNLLTYRSCKSLWKSCVEHHGFFRLQALPQGGVRKRFPFLLGSKFRYSGRTEHQAVEEGKRRARLNRSFVRASSRTFVRQTTVSNGSVNAVSSGTNGNSSGSASYSLVKKVQSVGGQEPKRAWESSGSPSSPPPPSVPPVPEE</sequence>
<dbReference type="InterPro" id="IPR035963">
    <property type="entry name" value="FERM_2"/>
</dbReference>
<dbReference type="InterPro" id="IPR014352">
    <property type="entry name" value="FERM/acyl-CoA-bd_prot_sf"/>
</dbReference>
<dbReference type="SUPFAM" id="SSF47031">
    <property type="entry name" value="Second domain of FERM"/>
    <property type="match status" value="1"/>
</dbReference>
<dbReference type="PANTHER" id="PTHR23280:SF27">
    <property type="entry name" value="TYROSINE-PROTEIN PHOSPHATASE NON-RECEPTOR TYPE"/>
    <property type="match status" value="1"/>
</dbReference>
<dbReference type="Gene3D" id="2.30.29.30">
    <property type="entry name" value="Pleckstrin-homology domain (PH domain)/Phosphotyrosine-binding domain (PTB)"/>
    <property type="match status" value="1"/>
</dbReference>
<dbReference type="Gene3D" id="1.20.80.10">
    <property type="match status" value="1"/>
</dbReference>
<dbReference type="GO" id="GO:0005912">
    <property type="term" value="C:adherens junction"/>
    <property type="evidence" value="ECO:0007669"/>
    <property type="project" value="UniProtKB-SubCell"/>
</dbReference>
<dbReference type="GO" id="GO:0031032">
    <property type="term" value="P:actomyosin structure organization"/>
    <property type="evidence" value="ECO:0007669"/>
    <property type="project" value="TreeGrafter"/>
</dbReference>
<organism evidence="7">
    <name type="scientific">Darwinula stevensoni</name>
    <dbReference type="NCBI Taxonomy" id="69355"/>
    <lineage>
        <taxon>Eukaryota</taxon>
        <taxon>Metazoa</taxon>
        <taxon>Ecdysozoa</taxon>
        <taxon>Arthropoda</taxon>
        <taxon>Crustacea</taxon>
        <taxon>Oligostraca</taxon>
        <taxon>Ostracoda</taxon>
        <taxon>Podocopa</taxon>
        <taxon>Podocopida</taxon>
        <taxon>Darwinulocopina</taxon>
        <taxon>Darwinuloidea</taxon>
        <taxon>Darwinulidae</taxon>
        <taxon>Darwinula</taxon>
    </lineage>
</organism>
<dbReference type="SUPFAM" id="SSF50729">
    <property type="entry name" value="PH domain-like"/>
    <property type="match status" value="1"/>
</dbReference>
<dbReference type="GO" id="GO:0009887">
    <property type="term" value="P:animal organ morphogenesis"/>
    <property type="evidence" value="ECO:0007669"/>
    <property type="project" value="UniProtKB-ARBA"/>
</dbReference>
<dbReference type="GO" id="GO:0005856">
    <property type="term" value="C:cytoskeleton"/>
    <property type="evidence" value="ECO:0007669"/>
    <property type="project" value="TreeGrafter"/>
</dbReference>
<dbReference type="Pfam" id="PF09379">
    <property type="entry name" value="FERM_N"/>
    <property type="match status" value="1"/>
</dbReference>
<dbReference type="FunFam" id="1.20.80.10:FF:000014">
    <property type="entry name" value="Tyrosine-protein phosphatase non-receptor type"/>
    <property type="match status" value="1"/>
</dbReference>
<dbReference type="CDD" id="cd17100">
    <property type="entry name" value="FERM_F1_PTPN3_like"/>
    <property type="match status" value="1"/>
</dbReference>
<dbReference type="OrthoDB" id="6368084at2759"/>